<keyword evidence="1" id="KW-0328">Glycosyltransferase</keyword>
<keyword evidence="3" id="KW-0812">Transmembrane</keyword>
<dbReference type="GO" id="GO:0016757">
    <property type="term" value="F:glycosyltransferase activity"/>
    <property type="evidence" value="ECO:0007669"/>
    <property type="project" value="UniProtKB-KW"/>
</dbReference>
<dbReference type="PANTHER" id="PTHR43630">
    <property type="entry name" value="POLY-BETA-1,6-N-ACETYL-D-GLUCOSAMINE SYNTHASE"/>
    <property type="match status" value="1"/>
</dbReference>
<dbReference type="PANTHER" id="PTHR43630:SF1">
    <property type="entry name" value="POLY-BETA-1,6-N-ACETYL-D-GLUCOSAMINE SYNTHASE"/>
    <property type="match status" value="1"/>
</dbReference>
<reference evidence="4 5" key="1">
    <citation type="submission" date="2020-11" db="EMBL/GenBank/DDBJ databases">
        <title>Carbohydrate-dependent, anaerobic sulfur respiration: A novel catabolism in halophilic archaea.</title>
        <authorList>
            <person name="Sorokin D.Y."/>
            <person name="Messina E."/>
            <person name="Smedile F."/>
            <person name="La Cono V."/>
            <person name="Hallsworth J.E."/>
            <person name="Yakimov M.M."/>
        </authorList>
    </citation>
    <scope>NUCLEOTIDE SEQUENCE [LARGE SCALE GENOMIC DNA]</scope>
    <source>
        <strain evidence="4 5">HSR-Est</strain>
    </source>
</reference>
<keyword evidence="3" id="KW-1133">Transmembrane helix</keyword>
<protein>
    <submittedName>
        <fullName evidence="4">Glycosyl transferase family 2</fullName>
    </submittedName>
</protein>
<keyword evidence="3" id="KW-0472">Membrane</keyword>
<keyword evidence="2 4" id="KW-0808">Transferase</keyword>
<feature type="transmembrane region" description="Helical" evidence="3">
    <location>
        <begin position="7"/>
        <end position="26"/>
    </location>
</feature>
<dbReference type="Gene3D" id="3.90.550.10">
    <property type="entry name" value="Spore Coat Polysaccharide Biosynthesis Protein SpsA, Chain A"/>
    <property type="match status" value="1"/>
</dbReference>
<name>A0A897NRC7_9EURY</name>
<evidence type="ECO:0000313" key="5">
    <source>
        <dbReference type="Proteomes" id="UP000663292"/>
    </source>
</evidence>
<sequence>MPSLSRVVRGSVGIALVGLVVFPVLVSDVARFDTSVSPPTLLETHVLLGAALAVFAGSLLLYLVSLLGEDPNAVVYSGRSVEALVPVYDEPDVLHRSVERLLASSYENLTVTVVCEPGDRPSIERAAELTADHDCARYIVNGRPGSKAGALNYAIERSDADVVALFDADQEPHPDLIAHGMAALKDHEVARVRSLPRSDGLLESIVYYEYLLLFFLPQKLVRTLLGLGFVGTRSVLIERSVFETVGLFDEDALTEDMDFTHRCHQASLSIRELSYYPCFEESAHTLRDWWGQRVRWMTGHVSVCHGHLRRWRNALDTEFAGSMLTLVGTFTAGVGLTMTIPMLVVAAAANPALITAEVGGMYAVMLATRVVDNRVADLDGLDLGWLLMPIVLTAFGFVIVRAVVGYAVGEGVRWYQVDKHS</sequence>
<dbReference type="GeneID" id="68858476"/>
<evidence type="ECO:0000256" key="3">
    <source>
        <dbReference type="SAM" id="Phobius"/>
    </source>
</evidence>
<dbReference type="EMBL" id="CP064791">
    <property type="protein sequence ID" value="QSG15362.1"/>
    <property type="molecule type" value="Genomic_DNA"/>
</dbReference>
<dbReference type="CDD" id="cd06423">
    <property type="entry name" value="CESA_like"/>
    <property type="match status" value="1"/>
</dbReference>
<evidence type="ECO:0000313" key="4">
    <source>
        <dbReference type="EMBL" id="QSG15362.1"/>
    </source>
</evidence>
<accession>A0A897NRC7</accession>
<evidence type="ECO:0000256" key="2">
    <source>
        <dbReference type="ARBA" id="ARBA00022679"/>
    </source>
</evidence>
<feature type="transmembrane region" description="Helical" evidence="3">
    <location>
        <begin position="46"/>
        <end position="67"/>
    </location>
</feature>
<gene>
    <name evidence="4" type="ORF">HSEST_1842</name>
</gene>
<dbReference type="Pfam" id="PF13641">
    <property type="entry name" value="Glyco_tranf_2_3"/>
    <property type="match status" value="1"/>
</dbReference>
<dbReference type="SUPFAM" id="SSF53448">
    <property type="entry name" value="Nucleotide-diphospho-sugar transferases"/>
    <property type="match status" value="1"/>
</dbReference>
<dbReference type="Proteomes" id="UP000663292">
    <property type="component" value="Chromosome"/>
</dbReference>
<keyword evidence="5" id="KW-1185">Reference proteome</keyword>
<dbReference type="AlphaFoldDB" id="A0A897NRC7"/>
<proteinExistence type="predicted"/>
<feature type="transmembrane region" description="Helical" evidence="3">
    <location>
        <begin position="319"/>
        <end position="346"/>
    </location>
</feature>
<organism evidence="4 5">
    <name type="scientific">Halapricum desulfuricans</name>
    <dbReference type="NCBI Taxonomy" id="2841257"/>
    <lineage>
        <taxon>Archaea</taxon>
        <taxon>Methanobacteriati</taxon>
        <taxon>Methanobacteriota</taxon>
        <taxon>Stenosarchaea group</taxon>
        <taxon>Halobacteria</taxon>
        <taxon>Halobacteriales</taxon>
        <taxon>Haloarculaceae</taxon>
        <taxon>Halapricum</taxon>
    </lineage>
</organism>
<dbReference type="RefSeq" id="WP_229120635.1">
    <property type="nucleotide sequence ID" value="NZ_CP064791.1"/>
</dbReference>
<dbReference type="InterPro" id="IPR029044">
    <property type="entry name" value="Nucleotide-diphossugar_trans"/>
</dbReference>
<feature type="transmembrane region" description="Helical" evidence="3">
    <location>
        <begin position="383"/>
        <end position="408"/>
    </location>
</feature>
<evidence type="ECO:0000256" key="1">
    <source>
        <dbReference type="ARBA" id="ARBA00022676"/>
    </source>
</evidence>